<name>A0A9P6AI77_9AGAM</name>
<dbReference type="PANTHER" id="PTHR46467:SF1">
    <property type="entry name" value="TETHER CONTAINING UBX DOMAIN FOR GLUT4"/>
    <property type="match status" value="1"/>
</dbReference>
<gene>
    <name evidence="3" type="ORF">BS47DRAFT_1333910</name>
</gene>
<reference evidence="3" key="1">
    <citation type="journal article" date="2020" name="Nat. Commun.">
        <title>Large-scale genome sequencing of mycorrhizal fungi provides insights into the early evolution of symbiotic traits.</title>
        <authorList>
            <person name="Miyauchi S."/>
            <person name="Kiss E."/>
            <person name="Kuo A."/>
            <person name="Drula E."/>
            <person name="Kohler A."/>
            <person name="Sanchez-Garcia M."/>
            <person name="Morin E."/>
            <person name="Andreopoulos B."/>
            <person name="Barry K.W."/>
            <person name="Bonito G."/>
            <person name="Buee M."/>
            <person name="Carver A."/>
            <person name="Chen C."/>
            <person name="Cichocki N."/>
            <person name="Clum A."/>
            <person name="Culley D."/>
            <person name="Crous P.W."/>
            <person name="Fauchery L."/>
            <person name="Girlanda M."/>
            <person name="Hayes R.D."/>
            <person name="Keri Z."/>
            <person name="LaButti K."/>
            <person name="Lipzen A."/>
            <person name="Lombard V."/>
            <person name="Magnuson J."/>
            <person name="Maillard F."/>
            <person name="Murat C."/>
            <person name="Nolan M."/>
            <person name="Ohm R.A."/>
            <person name="Pangilinan J."/>
            <person name="Pereira M.F."/>
            <person name="Perotto S."/>
            <person name="Peter M."/>
            <person name="Pfister S."/>
            <person name="Riley R."/>
            <person name="Sitrit Y."/>
            <person name="Stielow J.B."/>
            <person name="Szollosi G."/>
            <person name="Zifcakova L."/>
            <person name="Stursova M."/>
            <person name="Spatafora J.W."/>
            <person name="Tedersoo L."/>
            <person name="Vaario L.M."/>
            <person name="Yamada A."/>
            <person name="Yan M."/>
            <person name="Wang P."/>
            <person name="Xu J."/>
            <person name="Bruns T."/>
            <person name="Baldrian P."/>
            <person name="Vilgalys R."/>
            <person name="Dunand C."/>
            <person name="Henrissat B."/>
            <person name="Grigoriev I.V."/>
            <person name="Hibbett D."/>
            <person name="Nagy L.G."/>
            <person name="Martin F.M."/>
        </authorList>
    </citation>
    <scope>NUCLEOTIDE SEQUENCE</scope>
    <source>
        <strain evidence="3">UP504</strain>
    </source>
</reference>
<sequence length="228" mass="24674">MSTPEAQLPPGAGAADVTSGAIHDGQVGPPETGIDISHHVKVYKPFAASTSSAVAVESIPDEYFEPTAAELQAAYASQQRRLDALVNAPLKTQAIREREQKARAARWPNTTIRIRFPDQTILERSFASTDKIKSVYQFVRASLIAEALNDKFILYQAPRRELKVSDPEVKSLSLVELDLAPSSVLFVKFQAEAYNNPNLPPPILPQLLDHAVAPPGSTPEPAAPTSGQ</sequence>
<protein>
    <recommendedName>
        <fullName evidence="2">UBX domain-containing protein</fullName>
    </recommendedName>
</protein>
<dbReference type="EMBL" id="MU129118">
    <property type="protein sequence ID" value="KAF9506253.1"/>
    <property type="molecule type" value="Genomic_DNA"/>
</dbReference>
<keyword evidence="4" id="KW-1185">Reference proteome</keyword>
<evidence type="ECO:0000313" key="4">
    <source>
        <dbReference type="Proteomes" id="UP000886523"/>
    </source>
</evidence>
<evidence type="ECO:0000256" key="1">
    <source>
        <dbReference type="SAM" id="MobiDB-lite"/>
    </source>
</evidence>
<dbReference type="GO" id="GO:0006886">
    <property type="term" value="P:intracellular protein transport"/>
    <property type="evidence" value="ECO:0007669"/>
    <property type="project" value="TreeGrafter"/>
</dbReference>
<feature type="domain" description="UBX" evidence="2">
    <location>
        <begin position="105"/>
        <end position="187"/>
    </location>
</feature>
<accession>A0A9P6AI77</accession>
<feature type="region of interest" description="Disordered" evidence="1">
    <location>
        <begin position="1"/>
        <end position="33"/>
    </location>
</feature>
<dbReference type="Proteomes" id="UP000886523">
    <property type="component" value="Unassembled WGS sequence"/>
</dbReference>
<organism evidence="3 4">
    <name type="scientific">Hydnum rufescens UP504</name>
    <dbReference type="NCBI Taxonomy" id="1448309"/>
    <lineage>
        <taxon>Eukaryota</taxon>
        <taxon>Fungi</taxon>
        <taxon>Dikarya</taxon>
        <taxon>Basidiomycota</taxon>
        <taxon>Agaricomycotina</taxon>
        <taxon>Agaricomycetes</taxon>
        <taxon>Cantharellales</taxon>
        <taxon>Hydnaceae</taxon>
        <taxon>Hydnum</taxon>
    </lineage>
</organism>
<evidence type="ECO:0000313" key="3">
    <source>
        <dbReference type="EMBL" id="KAF9506253.1"/>
    </source>
</evidence>
<comment type="caution">
    <text evidence="3">The sequence shown here is derived from an EMBL/GenBank/DDBJ whole genome shotgun (WGS) entry which is preliminary data.</text>
</comment>
<dbReference type="InterPro" id="IPR001012">
    <property type="entry name" value="UBX_dom"/>
</dbReference>
<dbReference type="SMART" id="SM00166">
    <property type="entry name" value="UBX"/>
    <property type="match status" value="1"/>
</dbReference>
<dbReference type="Gene3D" id="3.10.20.90">
    <property type="entry name" value="Phosphatidylinositol 3-kinase Catalytic Subunit, Chain A, domain 1"/>
    <property type="match status" value="1"/>
</dbReference>
<dbReference type="PROSITE" id="PS50033">
    <property type="entry name" value="UBX"/>
    <property type="match status" value="1"/>
</dbReference>
<dbReference type="InterPro" id="IPR029071">
    <property type="entry name" value="Ubiquitin-like_domsf"/>
</dbReference>
<dbReference type="Pfam" id="PF00789">
    <property type="entry name" value="UBX"/>
    <property type="match status" value="1"/>
</dbReference>
<proteinExistence type="predicted"/>
<dbReference type="GO" id="GO:0012506">
    <property type="term" value="C:vesicle membrane"/>
    <property type="evidence" value="ECO:0007669"/>
    <property type="project" value="TreeGrafter"/>
</dbReference>
<dbReference type="SUPFAM" id="SSF54236">
    <property type="entry name" value="Ubiquitin-like"/>
    <property type="match status" value="1"/>
</dbReference>
<dbReference type="GO" id="GO:0005737">
    <property type="term" value="C:cytoplasm"/>
    <property type="evidence" value="ECO:0007669"/>
    <property type="project" value="TreeGrafter"/>
</dbReference>
<dbReference type="AlphaFoldDB" id="A0A9P6AI77"/>
<evidence type="ECO:0000259" key="2">
    <source>
        <dbReference type="PROSITE" id="PS50033"/>
    </source>
</evidence>
<dbReference type="GO" id="GO:0005634">
    <property type="term" value="C:nucleus"/>
    <property type="evidence" value="ECO:0007669"/>
    <property type="project" value="TreeGrafter"/>
</dbReference>
<dbReference type="OrthoDB" id="440781at2759"/>
<dbReference type="PANTHER" id="PTHR46467">
    <property type="entry name" value="TETHER CONTAINING UBX DOMAIN FOR GLUT4"/>
    <property type="match status" value="1"/>
</dbReference>